<feature type="compositionally biased region" description="Low complexity" evidence="1">
    <location>
        <begin position="14"/>
        <end position="39"/>
    </location>
</feature>
<sequence>MPSWWKRSKTAFHRSATTAASSAPASPARASTSRSQPRRAGSEDAGDLLLARPQRQPRQLTRQRKLRHVYDIDALLADLGIDVASSSSPPHARGRASASDAVGLGPPISRSSNAADGVVAPPPRSASFPVLHPLPLPSPSPKPPAELETTDPASLQIPR</sequence>
<feature type="region of interest" description="Disordered" evidence="1">
    <location>
        <begin position="1"/>
        <end position="67"/>
    </location>
</feature>
<feature type="compositionally biased region" description="Basic residues" evidence="1">
    <location>
        <begin position="1"/>
        <end position="12"/>
    </location>
</feature>
<feature type="region of interest" description="Disordered" evidence="1">
    <location>
        <begin position="83"/>
        <end position="159"/>
    </location>
</feature>
<gene>
    <name evidence="2" type="ORF">TRITD_2Av1G150190</name>
</gene>
<feature type="compositionally biased region" description="Low complexity" evidence="1">
    <location>
        <begin position="48"/>
        <end position="60"/>
    </location>
</feature>
<dbReference type="EMBL" id="LT934113">
    <property type="protein sequence ID" value="VAH31091.1"/>
    <property type="molecule type" value="Genomic_DNA"/>
</dbReference>
<organism evidence="2 3">
    <name type="scientific">Triticum turgidum subsp. durum</name>
    <name type="common">Durum wheat</name>
    <name type="synonym">Triticum durum</name>
    <dbReference type="NCBI Taxonomy" id="4567"/>
    <lineage>
        <taxon>Eukaryota</taxon>
        <taxon>Viridiplantae</taxon>
        <taxon>Streptophyta</taxon>
        <taxon>Embryophyta</taxon>
        <taxon>Tracheophyta</taxon>
        <taxon>Spermatophyta</taxon>
        <taxon>Magnoliopsida</taxon>
        <taxon>Liliopsida</taxon>
        <taxon>Poales</taxon>
        <taxon>Poaceae</taxon>
        <taxon>BOP clade</taxon>
        <taxon>Pooideae</taxon>
        <taxon>Triticodae</taxon>
        <taxon>Triticeae</taxon>
        <taxon>Triticinae</taxon>
        <taxon>Triticum</taxon>
    </lineage>
</organism>
<dbReference type="Proteomes" id="UP000324705">
    <property type="component" value="Chromosome 2A"/>
</dbReference>
<proteinExistence type="predicted"/>
<evidence type="ECO:0000313" key="3">
    <source>
        <dbReference type="Proteomes" id="UP000324705"/>
    </source>
</evidence>
<keyword evidence="3" id="KW-1185">Reference proteome</keyword>
<name>A0A9R1NU96_TRITD</name>
<evidence type="ECO:0000313" key="2">
    <source>
        <dbReference type="EMBL" id="VAH31091.1"/>
    </source>
</evidence>
<dbReference type="Gramene" id="TRITD2Av1G150190.8">
    <property type="protein sequence ID" value="TRITD2Av1G150190.8"/>
    <property type="gene ID" value="TRITD2Av1G150190"/>
</dbReference>
<accession>A0A9R1NU96</accession>
<evidence type="ECO:0000256" key="1">
    <source>
        <dbReference type="SAM" id="MobiDB-lite"/>
    </source>
</evidence>
<protein>
    <submittedName>
        <fullName evidence="2">Uncharacterized protein</fullName>
    </submittedName>
</protein>
<reference evidence="2 3" key="1">
    <citation type="submission" date="2017-09" db="EMBL/GenBank/DDBJ databases">
        <authorList>
            <consortium name="International Durum Wheat Genome Sequencing Consortium (IDWGSC)"/>
            <person name="Milanesi L."/>
        </authorList>
    </citation>
    <scope>NUCLEOTIDE SEQUENCE [LARGE SCALE GENOMIC DNA]</scope>
    <source>
        <strain evidence="3">cv. Svevo</strain>
    </source>
</reference>
<dbReference type="AlphaFoldDB" id="A0A9R1NU96"/>
<feature type="compositionally biased region" description="Pro residues" evidence="1">
    <location>
        <begin position="132"/>
        <end position="144"/>
    </location>
</feature>